<dbReference type="SUPFAM" id="SSF53474">
    <property type="entry name" value="alpha/beta-Hydrolases"/>
    <property type="match status" value="1"/>
</dbReference>
<dbReference type="VEuPathDB" id="VectorBase:RPRC010224"/>
<name>T1I1Q4_RHOPR</name>
<sequence length="129" mass="15061">MLFDTTASNPTCVANQVRRYYFDDQPITMTLLRNLTDVFTDGYFLWPIIESLRKHKGPHYLYYFDYLGEHSFQEILAGKRVLKGASIFDDTIYVWHIKNPIEIPPPTSSEDLNRLNLVTTLLYNFATFG</sequence>
<evidence type="ECO:0000313" key="4">
    <source>
        <dbReference type="Proteomes" id="UP000015103"/>
    </source>
</evidence>
<dbReference type="Proteomes" id="UP000015103">
    <property type="component" value="Unassembled WGS sequence"/>
</dbReference>
<evidence type="ECO:0000256" key="1">
    <source>
        <dbReference type="ARBA" id="ARBA00023180"/>
    </source>
</evidence>
<evidence type="ECO:0000313" key="3">
    <source>
        <dbReference type="EnsemblMetazoa" id="RPRC010224-PA"/>
    </source>
</evidence>
<protein>
    <submittedName>
        <fullName evidence="3">COesterase domain-containing protein</fullName>
    </submittedName>
</protein>
<dbReference type="InterPro" id="IPR029058">
    <property type="entry name" value="AB_hydrolase_fold"/>
</dbReference>
<dbReference type="Gene3D" id="3.40.50.1820">
    <property type="entry name" value="alpha/beta hydrolase"/>
    <property type="match status" value="1"/>
</dbReference>
<accession>T1I1Q4</accession>
<dbReference type="InParanoid" id="T1I1Q4"/>
<dbReference type="STRING" id="13249.T1I1Q4"/>
<dbReference type="EnsemblMetazoa" id="RPRC010224-RA">
    <property type="protein sequence ID" value="RPRC010224-PA"/>
    <property type="gene ID" value="RPRC010224"/>
</dbReference>
<dbReference type="EMBL" id="ACPB03014703">
    <property type="status" value="NOT_ANNOTATED_CDS"/>
    <property type="molecule type" value="Genomic_DNA"/>
</dbReference>
<proteinExistence type="predicted"/>
<keyword evidence="4" id="KW-1185">Reference proteome</keyword>
<feature type="domain" description="Carboxylesterase type B" evidence="2">
    <location>
        <begin position="8"/>
        <end position="129"/>
    </location>
</feature>
<organism evidence="3 4">
    <name type="scientific">Rhodnius prolixus</name>
    <name type="common">Triatomid bug</name>
    <dbReference type="NCBI Taxonomy" id="13249"/>
    <lineage>
        <taxon>Eukaryota</taxon>
        <taxon>Metazoa</taxon>
        <taxon>Ecdysozoa</taxon>
        <taxon>Arthropoda</taxon>
        <taxon>Hexapoda</taxon>
        <taxon>Insecta</taxon>
        <taxon>Pterygota</taxon>
        <taxon>Neoptera</taxon>
        <taxon>Paraneoptera</taxon>
        <taxon>Hemiptera</taxon>
        <taxon>Heteroptera</taxon>
        <taxon>Panheteroptera</taxon>
        <taxon>Cimicomorpha</taxon>
        <taxon>Reduviidae</taxon>
        <taxon>Triatominae</taxon>
        <taxon>Rhodnius</taxon>
    </lineage>
</organism>
<dbReference type="Pfam" id="PF00135">
    <property type="entry name" value="COesterase"/>
    <property type="match status" value="1"/>
</dbReference>
<dbReference type="AlphaFoldDB" id="T1I1Q4"/>
<dbReference type="InterPro" id="IPR002018">
    <property type="entry name" value="CarbesteraseB"/>
</dbReference>
<dbReference type="HOGENOM" id="CLU_093709_0_0_1"/>
<evidence type="ECO:0000259" key="2">
    <source>
        <dbReference type="Pfam" id="PF00135"/>
    </source>
</evidence>
<reference evidence="3" key="1">
    <citation type="submission" date="2015-05" db="UniProtKB">
        <authorList>
            <consortium name="EnsemblMetazoa"/>
        </authorList>
    </citation>
    <scope>IDENTIFICATION</scope>
</reference>
<keyword evidence="1" id="KW-0325">Glycoprotein</keyword>